<evidence type="ECO:0000313" key="3">
    <source>
        <dbReference type="EMBL" id="NYG34026.1"/>
    </source>
</evidence>
<keyword evidence="2" id="KW-0732">Signal</keyword>
<evidence type="ECO:0000256" key="1">
    <source>
        <dbReference type="SAM" id="MobiDB-lite"/>
    </source>
</evidence>
<feature type="signal peptide" evidence="2">
    <location>
        <begin position="1"/>
        <end position="32"/>
    </location>
</feature>
<evidence type="ECO:0000256" key="2">
    <source>
        <dbReference type="SAM" id="SignalP"/>
    </source>
</evidence>
<dbReference type="PROSITE" id="PS51257">
    <property type="entry name" value="PROKAR_LIPOPROTEIN"/>
    <property type="match status" value="1"/>
</dbReference>
<comment type="caution">
    <text evidence="3">The sequence shown here is derived from an EMBL/GenBank/DDBJ whole genome shotgun (WGS) entry which is preliminary data.</text>
</comment>
<name>A0A7Y9QYU8_9BURK</name>
<feature type="compositionally biased region" description="Basic and acidic residues" evidence="1">
    <location>
        <begin position="74"/>
        <end position="84"/>
    </location>
</feature>
<dbReference type="AlphaFoldDB" id="A0A7Y9QYU8"/>
<keyword evidence="4" id="KW-1185">Reference proteome</keyword>
<dbReference type="RefSeq" id="WP_179634721.1">
    <property type="nucleotide sequence ID" value="NZ_JACCFH010000001.1"/>
</dbReference>
<protein>
    <submittedName>
        <fullName evidence="3">Uncharacterized protein</fullName>
    </submittedName>
</protein>
<accession>A0A7Y9QYU8</accession>
<organism evidence="3 4">
    <name type="scientific">Sphaerotilus montanus</name>
    <dbReference type="NCBI Taxonomy" id="522889"/>
    <lineage>
        <taxon>Bacteria</taxon>
        <taxon>Pseudomonadati</taxon>
        <taxon>Pseudomonadota</taxon>
        <taxon>Betaproteobacteria</taxon>
        <taxon>Burkholderiales</taxon>
        <taxon>Sphaerotilaceae</taxon>
        <taxon>Sphaerotilus</taxon>
    </lineage>
</organism>
<evidence type="ECO:0000313" key="4">
    <source>
        <dbReference type="Proteomes" id="UP000518288"/>
    </source>
</evidence>
<dbReference type="EMBL" id="JACCFH010000001">
    <property type="protein sequence ID" value="NYG34026.1"/>
    <property type="molecule type" value="Genomic_DNA"/>
</dbReference>
<feature type="compositionally biased region" description="Basic and acidic residues" evidence="1">
    <location>
        <begin position="52"/>
        <end position="67"/>
    </location>
</feature>
<proteinExistence type="predicted"/>
<reference evidence="3 4" key="1">
    <citation type="submission" date="2020-07" db="EMBL/GenBank/DDBJ databases">
        <title>Genomic Encyclopedia of Archaeal and Bacterial Type Strains, Phase II (KMG-II): from individual species to whole genera.</title>
        <authorList>
            <person name="Goeker M."/>
        </authorList>
    </citation>
    <scope>NUCLEOTIDE SEQUENCE [LARGE SCALE GENOMIC DNA]</scope>
    <source>
        <strain evidence="3 4">DSM 21226</strain>
    </source>
</reference>
<sequence length="120" mass="12745">MAIQRSARHLPAQFIRTAVAIGAVFLACQAQAVAPRHMAPAVPQQPLFDNGGQKHNDNKGPAKHDQHAQNGHGGHGDWHGDGRGPRGRPPVVRPPIHPHPPRPVIVVPPCKRGGPGITPC</sequence>
<dbReference type="Proteomes" id="UP000518288">
    <property type="component" value="Unassembled WGS sequence"/>
</dbReference>
<gene>
    <name evidence="3" type="ORF">BDD16_003012</name>
</gene>
<feature type="compositionally biased region" description="Pro residues" evidence="1">
    <location>
        <begin position="87"/>
        <end position="103"/>
    </location>
</feature>
<feature type="region of interest" description="Disordered" evidence="1">
    <location>
        <begin position="37"/>
        <end position="120"/>
    </location>
</feature>
<feature type="chain" id="PRO_5031232905" evidence="2">
    <location>
        <begin position="33"/>
        <end position="120"/>
    </location>
</feature>